<dbReference type="GeneID" id="105433439"/>
<dbReference type="KEGG" id="pbar:105433439"/>
<keyword evidence="1" id="KW-0479">Metal-binding</keyword>
<organism evidence="2 3">
    <name type="scientific">Pogonomyrmex barbatus</name>
    <name type="common">red harvester ant</name>
    <dbReference type="NCBI Taxonomy" id="144034"/>
    <lineage>
        <taxon>Eukaryota</taxon>
        <taxon>Metazoa</taxon>
        <taxon>Ecdysozoa</taxon>
        <taxon>Arthropoda</taxon>
        <taxon>Hexapoda</taxon>
        <taxon>Insecta</taxon>
        <taxon>Pterygota</taxon>
        <taxon>Neoptera</taxon>
        <taxon>Endopterygota</taxon>
        <taxon>Hymenoptera</taxon>
        <taxon>Apocrita</taxon>
        <taxon>Aculeata</taxon>
        <taxon>Formicoidea</taxon>
        <taxon>Formicidae</taxon>
        <taxon>Myrmicinae</taxon>
        <taxon>Pogonomyrmex</taxon>
    </lineage>
</organism>
<sequence>MRKLKSFERLRPMEQAFYYLSSILSEKFFTYEEILKASAYITIEETKKFINMFIHKIYIECFIYGNMNEEQALNIARNLEFDMVILNNVQMCTRNELEPHRVIKLDKGM</sequence>
<gene>
    <name evidence="3" type="primary">LOC105433439</name>
</gene>
<dbReference type="GO" id="GO:0046872">
    <property type="term" value="F:metal ion binding"/>
    <property type="evidence" value="ECO:0007669"/>
    <property type="project" value="UniProtKB-KW"/>
</dbReference>
<dbReference type="InterPro" id="IPR011249">
    <property type="entry name" value="Metalloenz_LuxS/M16"/>
</dbReference>
<dbReference type="Gene3D" id="3.30.830.10">
    <property type="entry name" value="Metalloenzyme, LuxS/M16 peptidase-like"/>
    <property type="match status" value="1"/>
</dbReference>
<protein>
    <submittedName>
        <fullName evidence="3">Uncharacterized protein LOC105433439</fullName>
    </submittedName>
</protein>
<dbReference type="RefSeq" id="XP_011647077.1">
    <property type="nucleotide sequence ID" value="XM_011648775.2"/>
</dbReference>
<proteinExistence type="predicted"/>
<evidence type="ECO:0000256" key="1">
    <source>
        <dbReference type="ARBA" id="ARBA00022723"/>
    </source>
</evidence>
<dbReference type="OrthoDB" id="7784541at2759"/>
<dbReference type="SUPFAM" id="SSF63411">
    <property type="entry name" value="LuxS/MPP-like metallohydrolase"/>
    <property type="match status" value="1"/>
</dbReference>
<dbReference type="Proteomes" id="UP000504615">
    <property type="component" value="Unplaced"/>
</dbReference>
<evidence type="ECO:0000313" key="2">
    <source>
        <dbReference type="Proteomes" id="UP000504615"/>
    </source>
</evidence>
<keyword evidence="2" id="KW-1185">Reference proteome</keyword>
<dbReference type="PANTHER" id="PTHR43690:SF18">
    <property type="entry name" value="INSULIN-DEGRADING ENZYME-RELATED"/>
    <property type="match status" value="1"/>
</dbReference>
<dbReference type="AlphaFoldDB" id="A0A6I9WWL4"/>
<dbReference type="InterPro" id="IPR050626">
    <property type="entry name" value="Peptidase_M16"/>
</dbReference>
<accession>A0A6I9WWL4</accession>
<dbReference type="PANTHER" id="PTHR43690">
    <property type="entry name" value="NARDILYSIN"/>
    <property type="match status" value="1"/>
</dbReference>
<reference evidence="3" key="1">
    <citation type="submission" date="2025-08" db="UniProtKB">
        <authorList>
            <consortium name="RefSeq"/>
        </authorList>
    </citation>
    <scope>IDENTIFICATION</scope>
</reference>
<evidence type="ECO:0000313" key="3">
    <source>
        <dbReference type="RefSeq" id="XP_011647077.1"/>
    </source>
</evidence>
<name>A0A6I9WWL4_9HYME</name>